<feature type="binding site" evidence="10">
    <location>
        <position position="107"/>
    </location>
    <ligand>
        <name>shikimate</name>
        <dbReference type="ChEBI" id="CHEBI:36208"/>
    </ligand>
</feature>
<dbReference type="GO" id="GO:0052734">
    <property type="term" value="F:shikimate 3-dehydrogenase (NAD+) activity"/>
    <property type="evidence" value="ECO:0007669"/>
    <property type="project" value="RHEA"/>
</dbReference>
<dbReference type="PATRIC" id="fig|1094508.3.peg.1984"/>
<dbReference type="InterPro" id="IPR013708">
    <property type="entry name" value="Shikimate_DH-bd_N"/>
</dbReference>
<keyword evidence="5 10" id="KW-0057">Aromatic amino acid biosynthesis</keyword>
<feature type="binding site" evidence="10">
    <location>
        <position position="67"/>
    </location>
    <ligand>
        <name>shikimate</name>
        <dbReference type="ChEBI" id="CHEBI:36208"/>
    </ligand>
</feature>
<dbReference type="Gene3D" id="3.40.50.10860">
    <property type="entry name" value="Leucine Dehydrogenase, chain A, domain 1"/>
    <property type="match status" value="1"/>
</dbReference>
<dbReference type="GO" id="GO:0050661">
    <property type="term" value="F:NADP binding"/>
    <property type="evidence" value="ECO:0007669"/>
    <property type="project" value="InterPro"/>
</dbReference>
<dbReference type="InterPro" id="IPR006151">
    <property type="entry name" value="Shikm_DH/Glu-tRNA_Rdtase"/>
</dbReference>
<feature type="binding site" evidence="10">
    <location>
        <position position="83"/>
    </location>
    <ligand>
        <name>NADP(+)</name>
        <dbReference type="ChEBI" id="CHEBI:58349"/>
    </ligand>
</feature>
<dbReference type="InterPro" id="IPR041121">
    <property type="entry name" value="SDH_C"/>
</dbReference>
<dbReference type="eggNOG" id="COG0169">
    <property type="taxonomic scope" value="Bacteria"/>
</dbReference>
<dbReference type="GO" id="GO:0008652">
    <property type="term" value="P:amino acid biosynthetic process"/>
    <property type="evidence" value="ECO:0007669"/>
    <property type="project" value="UniProtKB-KW"/>
</dbReference>
<dbReference type="InterPro" id="IPR036291">
    <property type="entry name" value="NAD(P)-bd_dom_sf"/>
</dbReference>
<sequence>MDINSKTGIFGIIGHPIGHSLSPLIHNNAFENLDFNSVYVSFDVKQEDLKDAIMGVKALGIKGLNVTVPHKESVIKYLDRISDEAKLIGAVNTIRNNAGLLEGYNTDVTGFMESLKEHNVDVEGKNAVILGAGGAAKAVATGLALLGAKSIYVCNRSIDKANELSIHIENNFNIKSRGIAYNDLNMLDEIDMLINATSVGMHPNVDVSPIEEDVVAKAKFVYDIIYNPEKTLFLSYAEKYQIRYINGLDMLVNQANDSFKIWTGVNFDKKIILNFLKKKDFVK</sequence>
<dbReference type="CDD" id="cd01065">
    <property type="entry name" value="NAD_bind_Shikimate_DH"/>
    <property type="match status" value="1"/>
</dbReference>
<dbReference type="InterPro" id="IPR046346">
    <property type="entry name" value="Aminoacid_DH-like_N_sf"/>
</dbReference>
<dbReference type="RefSeq" id="WP_014758815.1">
    <property type="nucleotide sequence ID" value="NC_017992.1"/>
</dbReference>
<dbReference type="FunFam" id="3.40.50.720:FF:000086">
    <property type="entry name" value="Quinate/shikimate dehydrogenase"/>
    <property type="match status" value="1"/>
</dbReference>
<evidence type="ECO:0000256" key="8">
    <source>
        <dbReference type="ARBA" id="ARBA00052329"/>
    </source>
</evidence>
<dbReference type="FunFam" id="3.40.50.10860:FF:000004">
    <property type="entry name" value="Quinate/shikimate dehydrogenase"/>
    <property type="match status" value="1"/>
</dbReference>
<dbReference type="Proteomes" id="UP000006178">
    <property type="component" value="Chromosome"/>
</dbReference>
<feature type="active site" description="Proton acceptor" evidence="10">
    <location>
        <position position="71"/>
    </location>
</feature>
<dbReference type="GO" id="GO:0009073">
    <property type="term" value="P:aromatic amino acid family biosynthetic process"/>
    <property type="evidence" value="ECO:0007669"/>
    <property type="project" value="UniProtKB-KW"/>
</dbReference>
<dbReference type="AlphaFoldDB" id="I3VWR8"/>
<dbReference type="GO" id="GO:0019632">
    <property type="term" value="P:shikimate metabolic process"/>
    <property type="evidence" value="ECO:0007669"/>
    <property type="project" value="InterPro"/>
</dbReference>
<dbReference type="InterPro" id="IPR011342">
    <property type="entry name" value="Shikimate_DH"/>
</dbReference>
<dbReference type="GO" id="GO:0005829">
    <property type="term" value="C:cytosol"/>
    <property type="evidence" value="ECO:0007669"/>
    <property type="project" value="TreeGrafter"/>
</dbReference>
<dbReference type="SUPFAM" id="SSF53223">
    <property type="entry name" value="Aminoacid dehydrogenase-like, N-terminal domain"/>
    <property type="match status" value="1"/>
</dbReference>
<comment type="pathway">
    <text evidence="9">Aromatic compound metabolism; 3,4-dihydroxybenzoate biosynthesis; 3-dehydroquinate from D-quinate (NAD(+) route).</text>
</comment>
<dbReference type="HAMAP" id="MF_00222">
    <property type="entry name" value="Shikimate_DH_AroE"/>
    <property type="match status" value="1"/>
</dbReference>
<evidence type="ECO:0000256" key="6">
    <source>
        <dbReference type="ARBA" id="ARBA00049442"/>
    </source>
</evidence>
<comment type="caution">
    <text evidence="10">Lacks conserved residue(s) required for the propagation of feature annotation.</text>
</comment>
<comment type="catalytic activity">
    <reaction evidence="8">
        <text>shikimate + NAD(+) = 3-dehydroshikimate + NADH + H(+)</text>
        <dbReference type="Rhea" id="RHEA:17741"/>
        <dbReference type="ChEBI" id="CHEBI:15378"/>
        <dbReference type="ChEBI" id="CHEBI:16630"/>
        <dbReference type="ChEBI" id="CHEBI:36208"/>
        <dbReference type="ChEBI" id="CHEBI:57540"/>
        <dbReference type="ChEBI" id="CHEBI:57945"/>
    </reaction>
</comment>
<feature type="binding site" evidence="10">
    <location>
        <position position="224"/>
    </location>
    <ligand>
        <name>NADP(+)</name>
        <dbReference type="ChEBI" id="CHEBI:58349"/>
    </ligand>
</feature>
<accession>I3VWR8</accession>
<keyword evidence="3 10" id="KW-0521">NADP</keyword>
<evidence type="ECO:0000256" key="5">
    <source>
        <dbReference type="ARBA" id="ARBA00023141"/>
    </source>
</evidence>
<comment type="catalytic activity">
    <reaction evidence="7">
        <text>L-quinate + NAD(+) = 3-dehydroquinate + NADH + H(+)</text>
        <dbReference type="Rhea" id="RHEA:22364"/>
        <dbReference type="ChEBI" id="CHEBI:15378"/>
        <dbReference type="ChEBI" id="CHEBI:29751"/>
        <dbReference type="ChEBI" id="CHEBI:32364"/>
        <dbReference type="ChEBI" id="CHEBI:57540"/>
        <dbReference type="ChEBI" id="CHEBI:57945"/>
        <dbReference type="EC" id="1.1.1.24"/>
    </reaction>
</comment>
<dbReference type="NCBIfam" id="NF001314">
    <property type="entry name" value="PRK00258.2-2"/>
    <property type="match status" value="1"/>
</dbReference>
<evidence type="ECO:0000259" key="11">
    <source>
        <dbReference type="Pfam" id="PF01488"/>
    </source>
</evidence>
<keyword evidence="4 10" id="KW-0560">Oxidoreductase</keyword>
<dbReference type="NCBIfam" id="TIGR00507">
    <property type="entry name" value="aroE"/>
    <property type="match status" value="1"/>
</dbReference>
<name>I3VWR8_THESW</name>
<dbReference type="SUPFAM" id="SSF51735">
    <property type="entry name" value="NAD(P)-binding Rossmann-fold domains"/>
    <property type="match status" value="1"/>
</dbReference>
<proteinExistence type="inferred from homology"/>
<keyword evidence="2 10" id="KW-0028">Amino-acid biosynthesis</keyword>
<feature type="binding site" evidence="10">
    <location>
        <begin position="131"/>
        <end position="135"/>
    </location>
    <ligand>
        <name>NADP(+)</name>
        <dbReference type="ChEBI" id="CHEBI:58349"/>
    </ligand>
</feature>
<evidence type="ECO:0000259" key="13">
    <source>
        <dbReference type="Pfam" id="PF18317"/>
    </source>
</evidence>
<dbReference type="EMBL" id="CP003184">
    <property type="protein sequence ID" value="AFK86963.1"/>
    <property type="molecule type" value="Genomic_DNA"/>
</dbReference>
<evidence type="ECO:0000259" key="12">
    <source>
        <dbReference type="Pfam" id="PF08501"/>
    </source>
</evidence>
<evidence type="ECO:0000256" key="1">
    <source>
        <dbReference type="ARBA" id="ARBA00004871"/>
    </source>
</evidence>
<dbReference type="GO" id="GO:0030266">
    <property type="term" value="F:quinate 3-dehydrogenase (NAD+) activity"/>
    <property type="evidence" value="ECO:0007669"/>
    <property type="project" value="UniProtKB-EC"/>
</dbReference>
<comment type="similarity">
    <text evidence="10">Belongs to the shikimate dehydrogenase family.</text>
</comment>
<feature type="domain" description="Quinate/shikimate 5-dehydrogenase/glutamyl-tRNA reductase" evidence="11">
    <location>
        <begin position="120"/>
        <end position="211"/>
    </location>
</feature>
<dbReference type="EC" id="1.1.1.25" evidence="10"/>
<evidence type="ECO:0000256" key="4">
    <source>
        <dbReference type="ARBA" id="ARBA00023002"/>
    </source>
</evidence>
<dbReference type="Gene3D" id="3.40.50.720">
    <property type="entry name" value="NAD(P)-binding Rossmann-like Domain"/>
    <property type="match status" value="1"/>
</dbReference>
<evidence type="ECO:0000256" key="2">
    <source>
        <dbReference type="ARBA" id="ARBA00022605"/>
    </source>
</evidence>
<comment type="function">
    <text evidence="10">Involved in the biosynthesis of the chorismate, which leads to the biosynthesis of aromatic amino acids. Catalyzes the reversible NADPH linked reduction of 3-dehydroshikimate (DHSA) to yield shikimate (SA).</text>
</comment>
<organism evidence="14 15">
    <name type="scientific">Thermoanaerobacterium saccharolyticum (strain DSM 8691 / JW/SL-YS485)</name>
    <dbReference type="NCBI Taxonomy" id="1094508"/>
    <lineage>
        <taxon>Bacteria</taxon>
        <taxon>Bacillati</taxon>
        <taxon>Bacillota</taxon>
        <taxon>Clostridia</taxon>
        <taxon>Thermoanaerobacterales</taxon>
        <taxon>Thermoanaerobacteraceae</taxon>
        <taxon>Thermoanaerobacterium</taxon>
    </lineage>
</organism>
<protein>
    <recommendedName>
        <fullName evidence="10">Shikimate dehydrogenase (NADP(+))</fullName>
        <shortName evidence="10">SDH</shortName>
        <ecNumber evidence="10">1.1.1.25</ecNumber>
    </recommendedName>
</protein>
<feature type="domain" description="SDH C-terminal" evidence="13">
    <location>
        <begin position="247"/>
        <end position="272"/>
    </location>
</feature>
<comment type="catalytic activity">
    <reaction evidence="6 10">
        <text>shikimate + NADP(+) = 3-dehydroshikimate + NADPH + H(+)</text>
        <dbReference type="Rhea" id="RHEA:17737"/>
        <dbReference type="ChEBI" id="CHEBI:15378"/>
        <dbReference type="ChEBI" id="CHEBI:16630"/>
        <dbReference type="ChEBI" id="CHEBI:36208"/>
        <dbReference type="ChEBI" id="CHEBI:57783"/>
        <dbReference type="ChEBI" id="CHEBI:58349"/>
        <dbReference type="EC" id="1.1.1.25"/>
    </reaction>
</comment>
<gene>
    <name evidence="10" type="primary">aroE</name>
    <name evidence="14" type="ordered locus">Tsac_1959</name>
</gene>
<feature type="binding site" evidence="10">
    <location>
        <position position="226"/>
    </location>
    <ligand>
        <name>shikimate</name>
        <dbReference type="ChEBI" id="CHEBI:36208"/>
    </ligand>
</feature>
<dbReference type="STRING" id="1094508.Tsac_1959"/>
<feature type="binding site" evidence="10">
    <location>
        <position position="254"/>
    </location>
    <ligand>
        <name>shikimate</name>
        <dbReference type="ChEBI" id="CHEBI:36208"/>
    </ligand>
</feature>
<evidence type="ECO:0000256" key="10">
    <source>
        <dbReference type="HAMAP-Rule" id="MF_00222"/>
    </source>
</evidence>
<comment type="subunit">
    <text evidence="10">Homodimer.</text>
</comment>
<feature type="binding site" evidence="10">
    <location>
        <position position="92"/>
    </location>
    <ligand>
        <name>shikimate</name>
        <dbReference type="ChEBI" id="CHEBI:36208"/>
    </ligand>
</feature>
<dbReference type="Pfam" id="PF18317">
    <property type="entry name" value="SDH_C"/>
    <property type="match status" value="1"/>
</dbReference>
<dbReference type="GO" id="GO:0009423">
    <property type="term" value="P:chorismate biosynthetic process"/>
    <property type="evidence" value="ECO:0007669"/>
    <property type="project" value="UniProtKB-UniRule"/>
</dbReference>
<dbReference type="PANTHER" id="PTHR21089">
    <property type="entry name" value="SHIKIMATE DEHYDROGENASE"/>
    <property type="match status" value="1"/>
</dbReference>
<feature type="binding site" evidence="10">
    <location>
        <begin position="20"/>
        <end position="22"/>
    </location>
    <ligand>
        <name>shikimate</name>
        <dbReference type="ChEBI" id="CHEBI:36208"/>
    </ligand>
</feature>
<dbReference type="KEGG" id="tsh:Tsac_1959"/>
<comment type="pathway">
    <text evidence="1 10">Metabolic intermediate biosynthesis; chorismate biosynthesis; chorismate from D-erythrose 4-phosphate and phosphoenolpyruvate: step 4/7.</text>
</comment>
<feature type="domain" description="Shikimate dehydrogenase substrate binding N-terminal" evidence="12">
    <location>
        <begin position="12"/>
        <end position="94"/>
    </location>
</feature>
<dbReference type="NCBIfam" id="NF001319">
    <property type="entry name" value="PRK00258.3-3"/>
    <property type="match status" value="1"/>
</dbReference>
<evidence type="ECO:0000256" key="9">
    <source>
        <dbReference type="ARBA" id="ARBA00060613"/>
    </source>
</evidence>
<keyword evidence="15" id="KW-1185">Reference proteome</keyword>
<dbReference type="GO" id="GO:0004764">
    <property type="term" value="F:shikimate 3-dehydrogenase (NADP+) activity"/>
    <property type="evidence" value="ECO:0007669"/>
    <property type="project" value="UniProtKB-UniRule"/>
</dbReference>
<dbReference type="Pfam" id="PF08501">
    <property type="entry name" value="Shikimate_dh_N"/>
    <property type="match status" value="1"/>
</dbReference>
<feature type="binding site" evidence="10">
    <location>
        <position position="247"/>
    </location>
    <ligand>
        <name>NADP(+)</name>
        <dbReference type="ChEBI" id="CHEBI:58349"/>
    </ligand>
</feature>
<dbReference type="PANTHER" id="PTHR21089:SF1">
    <property type="entry name" value="BIFUNCTIONAL 3-DEHYDROQUINATE DEHYDRATASE_SHIKIMATE DEHYDROGENASE, CHLOROPLASTIC"/>
    <property type="match status" value="1"/>
</dbReference>
<dbReference type="InterPro" id="IPR022893">
    <property type="entry name" value="Shikimate_DH_fam"/>
</dbReference>
<evidence type="ECO:0000313" key="14">
    <source>
        <dbReference type="EMBL" id="AFK86963.1"/>
    </source>
</evidence>
<dbReference type="UniPathway" id="UPA00053">
    <property type="reaction ID" value="UER00087"/>
</dbReference>
<dbReference type="Pfam" id="PF01488">
    <property type="entry name" value="Shikimate_DH"/>
    <property type="match status" value="1"/>
</dbReference>
<evidence type="ECO:0000256" key="7">
    <source>
        <dbReference type="ARBA" id="ARBA00051639"/>
    </source>
</evidence>
<reference evidence="14 15" key="1">
    <citation type="journal article" date="2014" name="Appl. Environ. Microbiol.">
        <title>Profile of Secreted Hydrolases, Associated Proteins, and SlpA in Thermoanaerobacterium saccharolyticum during the Degradation of Hemicellulose.</title>
        <authorList>
            <person name="Currie D.H."/>
            <person name="Guss A.M."/>
            <person name="Herring C.D."/>
            <person name="Giannone R.J."/>
            <person name="Johnson C.M."/>
            <person name="Lankford P.K."/>
            <person name="Brown S.D."/>
            <person name="Hettich R.L."/>
            <person name="Lynd L.R."/>
        </authorList>
    </citation>
    <scope>NUCLEOTIDE SEQUENCE [LARGE SCALE GENOMIC DNA]</scope>
    <source>
        <strain evidence="15">DSM 8691 / JW/SL-YS485</strain>
    </source>
</reference>
<evidence type="ECO:0000256" key="3">
    <source>
        <dbReference type="ARBA" id="ARBA00022857"/>
    </source>
</evidence>
<evidence type="ECO:0000313" key="15">
    <source>
        <dbReference type="Proteomes" id="UP000006178"/>
    </source>
</evidence>